<dbReference type="Proteomes" id="UP000005317">
    <property type="component" value="Unassembled WGS sequence"/>
</dbReference>
<organism evidence="5 6">
    <name type="scientific">Thiothrix nivea (strain ATCC 35100 / DSM 5205 / JP2)</name>
    <dbReference type="NCBI Taxonomy" id="870187"/>
    <lineage>
        <taxon>Bacteria</taxon>
        <taxon>Pseudomonadati</taxon>
        <taxon>Pseudomonadota</taxon>
        <taxon>Gammaproteobacteria</taxon>
        <taxon>Thiotrichales</taxon>
        <taxon>Thiotrichaceae</taxon>
        <taxon>Thiothrix</taxon>
    </lineage>
</organism>
<dbReference type="SUPFAM" id="SSF117074">
    <property type="entry name" value="Hypothetical protein PA1324"/>
    <property type="match status" value="2"/>
</dbReference>
<evidence type="ECO:0000256" key="3">
    <source>
        <dbReference type="ARBA" id="ARBA00022729"/>
    </source>
</evidence>
<dbReference type="GO" id="GO:0016020">
    <property type="term" value="C:membrane"/>
    <property type="evidence" value="ECO:0007669"/>
    <property type="project" value="InterPro"/>
</dbReference>
<dbReference type="InterPro" id="IPR013783">
    <property type="entry name" value="Ig-like_fold"/>
</dbReference>
<accession>A0A656H8E3</accession>
<protein>
    <submittedName>
        <fullName evidence="5">Cna B domain protein</fullName>
    </submittedName>
</protein>
<dbReference type="PANTHER" id="PTHR23303">
    <property type="entry name" value="CARBOXYPEPTIDASE REGULATORY REGION-CONTAINING"/>
    <property type="match status" value="1"/>
</dbReference>
<name>A0A656H8E3_THINJ</name>
<evidence type="ECO:0000313" key="6">
    <source>
        <dbReference type="Proteomes" id="UP000005317"/>
    </source>
</evidence>
<dbReference type="GO" id="GO:0005576">
    <property type="term" value="C:extracellular region"/>
    <property type="evidence" value="ECO:0007669"/>
    <property type="project" value="UniProtKB-SubCell"/>
</dbReference>
<dbReference type="InterPro" id="IPR002126">
    <property type="entry name" value="Cadherin-like_dom"/>
</dbReference>
<dbReference type="CDD" id="cd11304">
    <property type="entry name" value="Cadherin_repeat"/>
    <property type="match status" value="1"/>
</dbReference>
<keyword evidence="6" id="KW-1185">Reference proteome</keyword>
<sequence length="1625" mass="168371" precursor="true">MKSLQPVSGQYFLLTLVLLYNLSGQVWASSCTGSYSHTDTGTGNNYTLNAGQSLKIASGTYTGTVEFGTGASICVETGASFAPGNLNNAAGTLTNYGTASLQTFSYNSGTVIDNYGTLSFVGGLNTNGATTFRNRTNATMNMANSFQLGNNSTFINDGLVVAQQDFNTQNGTTLTNNHRLELEGNFNPDGKFDNYGRVYAKKFMNINANSDVSNYCTLVSYDGFNNNSPLMDNEGTILITTAAGTPGGSWQNNQAFHNGSNAKIAGGNFINNSTFTGGGRMIFSGDTRNQGPFDGNSIADNITFYDETQTGAQIFDVIGVTPTNTVRTVFARPTEMDAPNNCSVTYKAFTLKATTGAISGTIYTDNNGDDSYDAGAEPGIGAVTVNLLNQASGAVVATVSTAADGQYSFSNVDPALTYRISVDTADTDLGGKTIGTPNPLAGVTVTAGDTTTGQDFGFDPLFPTQICGQTVDNPLELDFSGTATLVSGTAKQPGSVYRFSSVTSGVDALVTLNALQADLLERWLEGDLGGKLRGAQADKYFDMTVNLVNTGTSTAISPVDLVLMSFDLDGSAGEPYSDGIEYFSTAATFSGAGSKLQAVDMGGSIRYTLPPSARGIDDPSAVDPAYAAGAVYSNITSFRTKGLVVDDNGSSARSIFIYADAASFKHFGALECDTQVSTSDVSGVIFEDVNYGGDAGRPFGTAGTVGVSGARVELYNASGQYLRYTTTGAGGTYTFGELPDGNYFIRVVNDSVSSSRSGSDGSELPVQTYRSNGASATSNEIGGHKPAVADAAANTTNLKLNTSNFTFPGNTQAQSVQPVSVTGSDISGVSFGFNFDTIVNTNNDGQGSLRQFLLNANLLAGDASLTQSGRVAGKENAILMLPANDPNYSGGAWKITLASTLQDISKPLVLDGSKQATFNSATGVPVIELNGKGGAGNGLTLVAGSSGSQIRSLAITQFSGDGVNVQGGTAGNAILGNSIHDNGRLGINLVDGSDNAFGVTANDVGDNDSGANDLLNYPDVQAASFGANGSKIITHDFILDVPAGDYRIEFFKSTSKDPSGNGEGQTFLGGKDFSHPGTGALNFKGSFNANQAVSSAEFITVTVTRKTGAATYGSTSEFSGAATNNTALVCTDLLSNPGAALPNLMIDENAAVITYLKARDSSGNPITYAISGGVDGNMFTIAPPVNGTVDCSQLQFVKNVIIKNAPAQARAVIPGGLPAPGNFEVPLDQGKDNVYDLEITATDSNGQKYVRTLSMGVMDVNEAPLITSSAAVSVEEDGSKLALDINSQDQDAGDVEGDGLAYSLSGGADQHQFTLDNQTGVLNFKAVPDHDAPTDQNQDNVYEVSVTVTDHGGLETEKTFNITVLNRAVDDGVKLQARALLQGAYDSSSGMMAAKLNTLGLLPDAQPYSTAPFNHAGAETLGIPVREATGNDAMVDWILVELRSSSATVVSSRAVAIQGDGDLVDPQTGSSILSFGGIPAGNYYVSLRHRNHLGVITASPVSLGSAATLVDFSLTTTATKGTDARYITGSTALLWVGDINASNTLTTSGPGNDTTVMLSAILTSNENPAAHTNYALHGYLPTDLNMDGKTLFSGPGNDINNLIGNVILHPLNGNNAANYIVKGGL</sequence>
<dbReference type="SUPFAM" id="SSF49313">
    <property type="entry name" value="Cadherin-like"/>
    <property type="match status" value="1"/>
</dbReference>
<dbReference type="PROSITE" id="PS51257">
    <property type="entry name" value="PROKAR_LIPOPROTEIN"/>
    <property type="match status" value="1"/>
</dbReference>
<gene>
    <name evidence="5" type="ORF">Thini_0125</name>
</gene>
<dbReference type="GO" id="GO:0005509">
    <property type="term" value="F:calcium ion binding"/>
    <property type="evidence" value="ECO:0007669"/>
    <property type="project" value="InterPro"/>
</dbReference>
<dbReference type="PROSITE" id="PS50268">
    <property type="entry name" value="CADHERIN_2"/>
    <property type="match status" value="2"/>
</dbReference>
<dbReference type="PANTHER" id="PTHR23303:SF15">
    <property type="entry name" value="COLOSSIN-A"/>
    <property type="match status" value="1"/>
</dbReference>
<evidence type="ECO:0000313" key="5">
    <source>
        <dbReference type="EMBL" id="EIJ32791.1"/>
    </source>
</evidence>
<dbReference type="InterPro" id="IPR033764">
    <property type="entry name" value="Sdr_B"/>
</dbReference>
<dbReference type="Gene3D" id="2.60.40.60">
    <property type="entry name" value="Cadherins"/>
    <property type="match status" value="1"/>
</dbReference>
<dbReference type="GO" id="GO:0007156">
    <property type="term" value="P:homophilic cell adhesion via plasma membrane adhesion molecules"/>
    <property type="evidence" value="ECO:0007669"/>
    <property type="project" value="InterPro"/>
</dbReference>
<keyword evidence="3" id="KW-0732">Signal</keyword>
<evidence type="ECO:0000256" key="1">
    <source>
        <dbReference type="ARBA" id="ARBA00004613"/>
    </source>
</evidence>
<feature type="domain" description="Cadherin" evidence="4">
    <location>
        <begin position="1146"/>
        <end position="1266"/>
    </location>
</feature>
<evidence type="ECO:0000259" key="4">
    <source>
        <dbReference type="PROSITE" id="PS50268"/>
    </source>
</evidence>
<comment type="subcellular location">
    <subcellularLocation>
        <location evidence="1">Secreted</location>
    </subcellularLocation>
</comment>
<dbReference type="InterPro" id="IPR006626">
    <property type="entry name" value="PbH1"/>
</dbReference>
<dbReference type="InterPro" id="IPR051417">
    <property type="entry name" value="SDr/BOS_complex"/>
</dbReference>
<dbReference type="OrthoDB" id="573436at2"/>
<dbReference type="Gene3D" id="2.60.40.10">
    <property type="entry name" value="Immunoglobulins"/>
    <property type="match status" value="2"/>
</dbReference>
<dbReference type="RefSeq" id="WP_002706715.1">
    <property type="nucleotide sequence ID" value="NZ_JH651384.1"/>
</dbReference>
<feature type="domain" description="Cadherin" evidence="4">
    <location>
        <begin position="1266"/>
        <end position="1380"/>
    </location>
</feature>
<dbReference type="Pfam" id="PF17210">
    <property type="entry name" value="SdrD_B"/>
    <property type="match status" value="2"/>
</dbReference>
<proteinExistence type="predicted"/>
<dbReference type="EMBL" id="JH651384">
    <property type="protein sequence ID" value="EIJ32791.1"/>
    <property type="molecule type" value="Genomic_DNA"/>
</dbReference>
<evidence type="ECO:0000256" key="2">
    <source>
        <dbReference type="ARBA" id="ARBA00022525"/>
    </source>
</evidence>
<dbReference type="SMART" id="SM00710">
    <property type="entry name" value="PbH1"/>
    <property type="match status" value="4"/>
</dbReference>
<dbReference type="InterPro" id="IPR015919">
    <property type="entry name" value="Cadherin-like_sf"/>
</dbReference>
<keyword evidence="2" id="KW-0964">Secreted</keyword>
<reference evidence="6" key="1">
    <citation type="journal article" date="2011" name="Stand. Genomic Sci.">
        <title>Genome sequence of the filamentous, gliding Thiothrix nivea neotype strain (JP2(T)).</title>
        <authorList>
            <person name="Lapidus A."/>
            <person name="Nolan M."/>
            <person name="Lucas S."/>
            <person name="Glavina Del Rio T."/>
            <person name="Tice H."/>
            <person name="Cheng J.F."/>
            <person name="Tapia R."/>
            <person name="Han C."/>
            <person name="Goodwin L."/>
            <person name="Pitluck S."/>
            <person name="Liolios K."/>
            <person name="Pagani I."/>
            <person name="Ivanova N."/>
            <person name="Huntemann M."/>
            <person name="Mavromatis K."/>
            <person name="Mikhailova N."/>
            <person name="Pati A."/>
            <person name="Chen A."/>
            <person name="Palaniappan K."/>
            <person name="Land M."/>
            <person name="Brambilla E.M."/>
            <person name="Rohde M."/>
            <person name="Abt B."/>
            <person name="Verbarg S."/>
            <person name="Goker M."/>
            <person name="Bristow J."/>
            <person name="Eisen J.A."/>
            <person name="Markowitz V."/>
            <person name="Hugenholtz P."/>
            <person name="Kyrpides N.C."/>
            <person name="Klenk H.P."/>
            <person name="Woyke T."/>
        </authorList>
    </citation>
    <scope>NUCLEOTIDE SEQUENCE [LARGE SCALE GENOMIC DNA]</scope>
    <source>
        <strain evidence="6">ATCC 35100 / DSM 5205 / JP2</strain>
    </source>
</reference>